<evidence type="ECO:0000256" key="1">
    <source>
        <dbReference type="SAM" id="Phobius"/>
    </source>
</evidence>
<protein>
    <submittedName>
        <fullName evidence="3">Ferrous iron transport protein B</fullName>
    </submittedName>
</protein>
<keyword evidence="1" id="KW-0472">Membrane</keyword>
<feature type="transmembrane region" description="Helical" evidence="1">
    <location>
        <begin position="435"/>
        <end position="454"/>
    </location>
</feature>
<dbReference type="Proteomes" id="UP000319817">
    <property type="component" value="Chromosome"/>
</dbReference>
<reference evidence="3 4" key="1">
    <citation type="submission" date="2019-02" db="EMBL/GenBank/DDBJ databases">
        <title>Deep-cultivation of Planctomycetes and their phenomic and genomic characterization uncovers novel biology.</title>
        <authorList>
            <person name="Wiegand S."/>
            <person name="Jogler M."/>
            <person name="Boedeker C."/>
            <person name="Pinto D."/>
            <person name="Vollmers J."/>
            <person name="Rivas-Marin E."/>
            <person name="Kohn T."/>
            <person name="Peeters S.H."/>
            <person name="Heuer A."/>
            <person name="Rast P."/>
            <person name="Oberbeckmann S."/>
            <person name="Bunk B."/>
            <person name="Jeske O."/>
            <person name="Meyerdierks A."/>
            <person name="Storesund J.E."/>
            <person name="Kallscheuer N."/>
            <person name="Luecker S."/>
            <person name="Lage O.M."/>
            <person name="Pohl T."/>
            <person name="Merkel B.J."/>
            <person name="Hornburger P."/>
            <person name="Mueller R.-W."/>
            <person name="Bruemmer F."/>
            <person name="Labrenz M."/>
            <person name="Spormann A.M."/>
            <person name="Op den Camp H."/>
            <person name="Overmann J."/>
            <person name="Amann R."/>
            <person name="Jetten M.S.M."/>
            <person name="Mascher T."/>
            <person name="Medema M.H."/>
            <person name="Devos D.P."/>
            <person name="Kaster A.-K."/>
            <person name="Ovreas L."/>
            <person name="Rohde M."/>
            <person name="Galperin M.Y."/>
            <person name="Jogler C."/>
        </authorList>
    </citation>
    <scope>NUCLEOTIDE SEQUENCE [LARGE SCALE GENOMIC DNA]</scope>
    <source>
        <strain evidence="3 4">K23_9</strain>
    </source>
</reference>
<feature type="domain" description="FeoB-type G" evidence="2">
    <location>
        <begin position="18"/>
        <end position="190"/>
    </location>
</feature>
<keyword evidence="1" id="KW-0812">Transmembrane</keyword>
<feature type="transmembrane region" description="Helical" evidence="1">
    <location>
        <begin position="687"/>
        <end position="714"/>
    </location>
</feature>
<dbReference type="GO" id="GO:0015093">
    <property type="term" value="F:ferrous iron transmembrane transporter activity"/>
    <property type="evidence" value="ECO:0007669"/>
    <property type="project" value="InterPro"/>
</dbReference>
<dbReference type="PANTHER" id="PTHR43185:SF1">
    <property type="entry name" value="FE(2+) TRANSPORTER FEOB"/>
    <property type="match status" value="1"/>
</dbReference>
<sequence>MSPAAPHSAAPQACAPTTDIVLLAGNPNTGKTSLFNALSGMRAKTANYPGITVDLRKVTMPIASPDQSQPPTFIDLIDLPGLYSLEPTSPEETVSSEALQGRRLGTPAAVVLVLDATNLSRNLLLANEVLQLGLPTLAVLNMIDSAESSGIEIDQEKLSKQMECPVVAVSARTGFGLDKFHRELDALLAKNRATPALPIARPSCSVGCTGCRYAATFDWSESVVAQSVSGNREPRNENYEWIDRILTAPLVGTLSLLAIMLSVFFLIFSLADIPMSAIESGFGWISDRVDGIIPTETVHKALWIPLITAIGMATFAMGYRLAEIRWGKRAIGVAVVTSLLIALLPLEDFRSLILHGVIGGIAGVVVFLPQICILFFFITILEDSGYMARAAFVMERIMRRVGLPGKAFVPMLSAHACAIPGIMATRTIENWRDRLVTILVLPLLTCSARLPVYAMISALLFGANPLLAALTFAGAYMLGLGAALLSAWCLKKTIIAGEAAPLVIELPPYRMPTLRNAFFTTLDRASVFLRNAGSIILLISVILWAMATYPKLPESAVAQQNDSAELDSGSLAQQSLEYSIAGRTGKALEPIFSPLGFDWKINVGVVSSFAAREVLVSTLSIVYGMGEEGADDEAGLVEKLRRQKRADGSPVFTTAVCFSVLVFYVLAMQCLPTQAITKRETGSWKWAIFQLVYMTVMAYVAAMITFQSLAALGFNA</sequence>
<dbReference type="Pfam" id="PF07664">
    <property type="entry name" value="FeoB_C"/>
    <property type="match status" value="1"/>
</dbReference>
<evidence type="ECO:0000313" key="3">
    <source>
        <dbReference type="EMBL" id="QDT08464.1"/>
    </source>
</evidence>
<dbReference type="PROSITE" id="PS51711">
    <property type="entry name" value="G_FEOB"/>
    <property type="match status" value="1"/>
</dbReference>
<feature type="transmembrane region" description="Helical" evidence="1">
    <location>
        <begin position="528"/>
        <end position="547"/>
    </location>
</feature>
<proteinExistence type="predicted"/>
<keyword evidence="1" id="KW-1133">Transmembrane helix</keyword>
<feature type="transmembrane region" description="Helical" evidence="1">
    <location>
        <begin position="302"/>
        <end position="322"/>
    </location>
</feature>
<dbReference type="InterPro" id="IPR011640">
    <property type="entry name" value="Fe2_transport_prot_B_C"/>
</dbReference>
<dbReference type="InterPro" id="IPR050860">
    <property type="entry name" value="FeoB_GTPase"/>
</dbReference>
<feature type="transmembrane region" description="Helical" evidence="1">
    <location>
        <begin position="466"/>
        <end position="488"/>
    </location>
</feature>
<dbReference type="GO" id="GO:0005886">
    <property type="term" value="C:plasma membrane"/>
    <property type="evidence" value="ECO:0007669"/>
    <property type="project" value="TreeGrafter"/>
</dbReference>
<evidence type="ECO:0000313" key="4">
    <source>
        <dbReference type="Proteomes" id="UP000319817"/>
    </source>
</evidence>
<gene>
    <name evidence="3" type="primary">feoB</name>
    <name evidence="3" type="ORF">K239x_04030</name>
</gene>
<feature type="transmembrane region" description="Helical" evidence="1">
    <location>
        <begin position="329"/>
        <end position="346"/>
    </location>
</feature>
<dbReference type="InterPro" id="IPR011642">
    <property type="entry name" value="Gate_dom"/>
</dbReference>
<dbReference type="OrthoDB" id="9809127at2"/>
<dbReference type="Pfam" id="PF07670">
    <property type="entry name" value="Gate"/>
    <property type="match status" value="2"/>
</dbReference>
<dbReference type="Pfam" id="PF02421">
    <property type="entry name" value="FeoB_N"/>
    <property type="match status" value="1"/>
</dbReference>
<dbReference type="InterPro" id="IPR027417">
    <property type="entry name" value="P-loop_NTPase"/>
</dbReference>
<feature type="transmembrane region" description="Helical" evidence="1">
    <location>
        <begin position="352"/>
        <end position="381"/>
    </location>
</feature>
<dbReference type="Gene3D" id="3.40.50.300">
    <property type="entry name" value="P-loop containing nucleotide triphosphate hydrolases"/>
    <property type="match status" value="1"/>
</dbReference>
<dbReference type="InterPro" id="IPR030389">
    <property type="entry name" value="G_FEOB_dom"/>
</dbReference>
<feature type="transmembrane region" description="Helical" evidence="1">
    <location>
        <begin position="649"/>
        <end position="667"/>
    </location>
</feature>
<dbReference type="CDD" id="cd01879">
    <property type="entry name" value="FeoB"/>
    <property type="match status" value="1"/>
</dbReference>
<dbReference type="RefSeq" id="WP_145416005.1">
    <property type="nucleotide sequence ID" value="NZ_CP036526.1"/>
</dbReference>
<dbReference type="SUPFAM" id="SSF52540">
    <property type="entry name" value="P-loop containing nucleoside triphosphate hydrolases"/>
    <property type="match status" value="1"/>
</dbReference>
<dbReference type="GO" id="GO:0005525">
    <property type="term" value="F:GTP binding"/>
    <property type="evidence" value="ECO:0007669"/>
    <property type="project" value="InterPro"/>
</dbReference>
<dbReference type="EMBL" id="CP036526">
    <property type="protein sequence ID" value="QDT08464.1"/>
    <property type="molecule type" value="Genomic_DNA"/>
</dbReference>
<accession>A0A517NMX0</accession>
<keyword evidence="4" id="KW-1185">Reference proteome</keyword>
<organism evidence="3 4">
    <name type="scientific">Stieleria marina</name>
    <dbReference type="NCBI Taxonomy" id="1930275"/>
    <lineage>
        <taxon>Bacteria</taxon>
        <taxon>Pseudomonadati</taxon>
        <taxon>Planctomycetota</taxon>
        <taxon>Planctomycetia</taxon>
        <taxon>Pirellulales</taxon>
        <taxon>Pirellulaceae</taxon>
        <taxon>Stieleria</taxon>
    </lineage>
</organism>
<feature type="transmembrane region" description="Helical" evidence="1">
    <location>
        <begin position="245"/>
        <end position="271"/>
    </location>
</feature>
<evidence type="ECO:0000259" key="2">
    <source>
        <dbReference type="PROSITE" id="PS51711"/>
    </source>
</evidence>
<name>A0A517NMX0_9BACT</name>
<dbReference type="PANTHER" id="PTHR43185">
    <property type="entry name" value="FERROUS IRON TRANSPORT PROTEIN B"/>
    <property type="match status" value="1"/>
</dbReference>
<dbReference type="AlphaFoldDB" id="A0A517NMX0"/>